<dbReference type="InterPro" id="IPR050962">
    <property type="entry name" value="Phosphate-bind_PstS"/>
</dbReference>
<evidence type="ECO:0000256" key="5">
    <source>
        <dbReference type="PIRSR" id="PIRSR002756-1"/>
    </source>
</evidence>
<keyword evidence="12" id="KW-1185">Reference proteome</keyword>
<evidence type="ECO:0000256" key="2">
    <source>
        <dbReference type="ARBA" id="ARBA00022448"/>
    </source>
</evidence>
<feature type="binding site" evidence="5">
    <location>
        <position position="92"/>
    </location>
    <ligand>
        <name>phosphate</name>
        <dbReference type="ChEBI" id="CHEBI:43474"/>
    </ligand>
</feature>
<comment type="similarity">
    <text evidence="1 4">Belongs to the PstS family.</text>
</comment>
<sequence>MKIMRPLGAVGIVASAALVLAACGSDPSASSSGSGSNSAAPAATGTAQVDCGGKSPLSGEGSTAQKNAIDVFNMAYGKKCSGQKVNYNATGSGAGVKQFNGNQVDFGGSDSPIKDADLEAATKRCGAPAWNIPLVVGPIAVGYHLSGVDNLTLTPQVIAKIFNGGIKNWNDPAIKAVKGNESLNLPDKPIQVVSRSDESGTTDNFQKYLGAAAKDVWTQGAGKKFNGGVGNGAQGSNGVATTVKGADGAITYVEGAFAKDGVTAAKIDSGSGGVALSPENVAKSLDSAKFLHEGTNDLAMDLNGIYASNVPGAYPLLLTTYEIVCSKYSNADVSKAVKAFLTVAATEGQRPLSSKGYVPIPQSLQDKVLTAVKAIS</sequence>
<reference evidence="11" key="1">
    <citation type="submission" date="2016-10" db="EMBL/GenBank/DDBJ databases">
        <authorList>
            <person name="Varghese N."/>
            <person name="Submissions S."/>
        </authorList>
    </citation>
    <scope>NUCLEOTIDE SEQUENCE [LARGE SCALE GENOMIC DNA]</scope>
    <source>
        <strain evidence="11">DSM 44637</strain>
    </source>
</reference>
<gene>
    <name evidence="9" type="primary">pstS</name>
    <name evidence="9" type="ORF">G3I59_16165</name>
    <name evidence="10" type="ORF">SAMN05421854_1011310</name>
</gene>
<dbReference type="RefSeq" id="WP_067577283.1">
    <property type="nucleotide sequence ID" value="NZ_FOWC01000001.1"/>
</dbReference>
<dbReference type="AlphaFoldDB" id="A0A1I5FX59"/>
<accession>A0A1I5FX59</accession>
<dbReference type="Pfam" id="PF12849">
    <property type="entry name" value="PBP_like_2"/>
    <property type="match status" value="1"/>
</dbReference>
<dbReference type="PANTHER" id="PTHR42996:SF1">
    <property type="entry name" value="PHOSPHATE-BINDING PROTEIN PSTS"/>
    <property type="match status" value="1"/>
</dbReference>
<dbReference type="CDD" id="cd13565">
    <property type="entry name" value="PBP2_PstS"/>
    <property type="match status" value="1"/>
</dbReference>
<evidence type="ECO:0000256" key="7">
    <source>
        <dbReference type="SAM" id="SignalP"/>
    </source>
</evidence>
<organism evidence="10 11">
    <name type="scientific">Amycolatopsis rubida</name>
    <dbReference type="NCBI Taxonomy" id="112413"/>
    <lineage>
        <taxon>Bacteria</taxon>
        <taxon>Bacillati</taxon>
        <taxon>Actinomycetota</taxon>
        <taxon>Actinomycetes</taxon>
        <taxon>Pseudonocardiales</taxon>
        <taxon>Pseudonocardiaceae</taxon>
        <taxon>Amycolatopsis</taxon>
    </lineage>
</organism>
<feature type="signal peptide" evidence="7">
    <location>
        <begin position="1"/>
        <end position="21"/>
    </location>
</feature>
<reference evidence="10" key="2">
    <citation type="submission" date="2016-10" db="EMBL/GenBank/DDBJ databases">
        <authorList>
            <person name="de Groot N.N."/>
        </authorList>
    </citation>
    <scope>NUCLEOTIDE SEQUENCE [LARGE SCALE GENOMIC DNA]</scope>
    <source>
        <strain evidence="10">DSM 44637</strain>
    </source>
</reference>
<dbReference type="EMBL" id="FOWC01000001">
    <property type="protein sequence ID" value="SFO27791.1"/>
    <property type="molecule type" value="Genomic_DNA"/>
</dbReference>
<evidence type="ECO:0000256" key="3">
    <source>
        <dbReference type="ARBA" id="ARBA00022592"/>
    </source>
</evidence>
<dbReference type="InterPro" id="IPR024370">
    <property type="entry name" value="PBP_domain"/>
</dbReference>
<dbReference type="Proteomes" id="UP000470404">
    <property type="component" value="Unassembled WGS sequence"/>
</dbReference>
<feature type="domain" description="PBP" evidence="8">
    <location>
        <begin position="48"/>
        <end position="345"/>
    </location>
</feature>
<evidence type="ECO:0000259" key="8">
    <source>
        <dbReference type="Pfam" id="PF12849"/>
    </source>
</evidence>
<dbReference type="NCBIfam" id="TIGR00975">
    <property type="entry name" value="3a0107s03"/>
    <property type="match status" value="1"/>
</dbReference>
<dbReference type="STRING" id="112413.SAMN05421854_1011310"/>
<feature type="chain" id="PRO_5044058552" description="Phosphate-binding protein" evidence="7">
    <location>
        <begin position="22"/>
        <end position="376"/>
    </location>
</feature>
<dbReference type="GO" id="GO:0043190">
    <property type="term" value="C:ATP-binding cassette (ABC) transporter complex"/>
    <property type="evidence" value="ECO:0007669"/>
    <property type="project" value="InterPro"/>
</dbReference>
<dbReference type="PANTHER" id="PTHR42996">
    <property type="entry name" value="PHOSPHATE-BINDING PROTEIN PSTS"/>
    <property type="match status" value="1"/>
</dbReference>
<evidence type="ECO:0000313" key="11">
    <source>
        <dbReference type="Proteomes" id="UP000199137"/>
    </source>
</evidence>
<proteinExistence type="inferred from homology"/>
<dbReference type="InterPro" id="IPR005673">
    <property type="entry name" value="ABC_phos-bd_PstS"/>
</dbReference>
<dbReference type="Gene3D" id="3.40.190.10">
    <property type="entry name" value="Periplasmic binding protein-like II"/>
    <property type="match status" value="2"/>
</dbReference>
<dbReference type="GO" id="GO:0042301">
    <property type="term" value="F:phosphate ion binding"/>
    <property type="evidence" value="ECO:0007669"/>
    <property type="project" value="InterPro"/>
</dbReference>
<reference evidence="9 12" key="3">
    <citation type="submission" date="2020-01" db="EMBL/GenBank/DDBJ databases">
        <title>Insect and environment-associated Actinomycetes.</title>
        <authorList>
            <person name="Currrie C."/>
            <person name="Chevrette M."/>
            <person name="Carlson C."/>
            <person name="Stubbendieck R."/>
            <person name="Wendt-Pienkowski E."/>
        </authorList>
    </citation>
    <scope>NUCLEOTIDE SEQUENCE [LARGE SCALE GENOMIC DNA]</scope>
    <source>
        <strain evidence="9 12">SID8386</strain>
    </source>
</reference>
<protein>
    <recommendedName>
        <fullName evidence="4">Phosphate-binding protein</fullName>
    </recommendedName>
</protein>
<feature type="region of interest" description="Disordered" evidence="6">
    <location>
        <begin position="30"/>
        <end position="62"/>
    </location>
</feature>
<dbReference type="PROSITE" id="PS51257">
    <property type="entry name" value="PROKAR_LIPOPROTEIN"/>
    <property type="match status" value="1"/>
</dbReference>
<dbReference type="GO" id="GO:0035435">
    <property type="term" value="P:phosphate ion transmembrane transport"/>
    <property type="evidence" value="ECO:0007669"/>
    <property type="project" value="InterPro"/>
</dbReference>
<feature type="compositionally biased region" description="Low complexity" evidence="6">
    <location>
        <begin position="30"/>
        <end position="47"/>
    </location>
</feature>
<evidence type="ECO:0000256" key="1">
    <source>
        <dbReference type="ARBA" id="ARBA00008725"/>
    </source>
</evidence>
<keyword evidence="2 4" id="KW-0813">Transport</keyword>
<feature type="binding site" evidence="5">
    <location>
        <begin position="199"/>
        <end position="201"/>
    </location>
    <ligand>
        <name>phosphate</name>
        <dbReference type="ChEBI" id="CHEBI:43474"/>
    </ligand>
</feature>
<dbReference type="OrthoDB" id="9801510at2"/>
<dbReference type="Proteomes" id="UP000199137">
    <property type="component" value="Unassembled WGS sequence"/>
</dbReference>
<evidence type="ECO:0000313" key="10">
    <source>
        <dbReference type="EMBL" id="SFO27791.1"/>
    </source>
</evidence>
<evidence type="ECO:0000313" key="9">
    <source>
        <dbReference type="EMBL" id="NEC57079.1"/>
    </source>
</evidence>
<dbReference type="PIRSF" id="PIRSF002756">
    <property type="entry name" value="PstS"/>
    <property type="match status" value="1"/>
</dbReference>
<evidence type="ECO:0000256" key="4">
    <source>
        <dbReference type="PIRNR" id="PIRNR002756"/>
    </source>
</evidence>
<feature type="binding site" evidence="5">
    <location>
        <begin position="62"/>
        <end position="64"/>
    </location>
    <ligand>
        <name>phosphate</name>
        <dbReference type="ChEBI" id="CHEBI:43474"/>
    </ligand>
</feature>
<feature type="binding site" evidence="5">
    <location>
        <position position="110"/>
    </location>
    <ligand>
        <name>phosphate</name>
        <dbReference type="ChEBI" id="CHEBI:43474"/>
    </ligand>
</feature>
<evidence type="ECO:0000313" key="12">
    <source>
        <dbReference type="Proteomes" id="UP000470404"/>
    </source>
</evidence>
<dbReference type="SUPFAM" id="SSF53850">
    <property type="entry name" value="Periplasmic binding protein-like II"/>
    <property type="match status" value="1"/>
</dbReference>
<name>A0A1I5FX59_9PSEU</name>
<evidence type="ECO:0000256" key="6">
    <source>
        <dbReference type="SAM" id="MobiDB-lite"/>
    </source>
</evidence>
<keyword evidence="7" id="KW-0732">Signal</keyword>
<keyword evidence="3 4" id="KW-0592">Phosphate transport</keyword>
<dbReference type="EMBL" id="JAAGNC010000081">
    <property type="protein sequence ID" value="NEC57079.1"/>
    <property type="molecule type" value="Genomic_DNA"/>
</dbReference>